<organism evidence="1 2">
    <name type="scientific">Dermatophagoides pteronyssinus</name>
    <name type="common">European house dust mite</name>
    <dbReference type="NCBI Taxonomy" id="6956"/>
    <lineage>
        <taxon>Eukaryota</taxon>
        <taxon>Metazoa</taxon>
        <taxon>Ecdysozoa</taxon>
        <taxon>Arthropoda</taxon>
        <taxon>Chelicerata</taxon>
        <taxon>Arachnida</taxon>
        <taxon>Acari</taxon>
        <taxon>Acariformes</taxon>
        <taxon>Sarcoptiformes</taxon>
        <taxon>Astigmata</taxon>
        <taxon>Psoroptidia</taxon>
        <taxon>Analgoidea</taxon>
        <taxon>Pyroglyphidae</taxon>
        <taxon>Dermatophagoidinae</taxon>
        <taxon>Dermatophagoides</taxon>
    </lineage>
</organism>
<evidence type="ECO:0000313" key="1">
    <source>
        <dbReference type="EMBL" id="KAH9425075.1"/>
    </source>
</evidence>
<gene>
    <name evidence="1" type="ORF">DERP_011803</name>
</gene>
<accession>A0ABQ8JR33</accession>
<proteinExistence type="predicted"/>
<keyword evidence="2" id="KW-1185">Reference proteome</keyword>
<reference evidence="1 2" key="1">
    <citation type="journal article" date="2018" name="J. Allergy Clin. Immunol.">
        <title>High-quality assembly of Dermatophagoides pteronyssinus genome and transcriptome reveals a wide range of novel allergens.</title>
        <authorList>
            <person name="Liu X.Y."/>
            <person name="Yang K.Y."/>
            <person name="Wang M.Q."/>
            <person name="Kwok J.S."/>
            <person name="Zeng X."/>
            <person name="Yang Z."/>
            <person name="Xiao X.J."/>
            <person name="Lau C.P."/>
            <person name="Li Y."/>
            <person name="Huang Z.M."/>
            <person name="Ba J.G."/>
            <person name="Yim A.K."/>
            <person name="Ouyang C.Y."/>
            <person name="Ngai S.M."/>
            <person name="Chan T.F."/>
            <person name="Leung E.L."/>
            <person name="Liu L."/>
            <person name="Liu Z.G."/>
            <person name="Tsui S.K."/>
        </authorList>
    </citation>
    <scope>NUCLEOTIDE SEQUENCE [LARGE SCALE GENOMIC DNA]</scope>
    <source>
        <strain evidence="1">Derp</strain>
    </source>
</reference>
<sequence>MHVNLEANIFSVLNTSTISGFVSQGKTAILAIANVTLISLKLISIVHINTPIKSPFQFLQST</sequence>
<dbReference type="EMBL" id="NJHN03000023">
    <property type="protein sequence ID" value="KAH9425075.1"/>
    <property type="molecule type" value="Genomic_DNA"/>
</dbReference>
<name>A0ABQ8JR33_DERPT</name>
<comment type="caution">
    <text evidence="1">The sequence shown here is derived from an EMBL/GenBank/DDBJ whole genome shotgun (WGS) entry which is preliminary data.</text>
</comment>
<dbReference type="Proteomes" id="UP000887458">
    <property type="component" value="Unassembled WGS sequence"/>
</dbReference>
<reference evidence="1 2" key="2">
    <citation type="journal article" date="2022" name="Mol. Biol. Evol.">
        <title>Comparative Genomics Reveals Insights into the Divergent Evolution of Astigmatic Mites and Household Pest Adaptations.</title>
        <authorList>
            <person name="Xiong Q."/>
            <person name="Wan A.T."/>
            <person name="Liu X."/>
            <person name="Fung C.S."/>
            <person name="Xiao X."/>
            <person name="Malainual N."/>
            <person name="Hou J."/>
            <person name="Wang L."/>
            <person name="Wang M."/>
            <person name="Yang K.Y."/>
            <person name="Cui Y."/>
            <person name="Leung E.L."/>
            <person name="Nong W."/>
            <person name="Shin S.K."/>
            <person name="Au S.W."/>
            <person name="Jeong K.Y."/>
            <person name="Chew F.T."/>
            <person name="Hui J.H."/>
            <person name="Leung T.F."/>
            <person name="Tungtrongchitr A."/>
            <person name="Zhong N."/>
            <person name="Liu Z."/>
            <person name="Tsui S.K."/>
        </authorList>
    </citation>
    <scope>NUCLEOTIDE SEQUENCE [LARGE SCALE GENOMIC DNA]</scope>
    <source>
        <strain evidence="1">Derp</strain>
    </source>
</reference>
<evidence type="ECO:0000313" key="2">
    <source>
        <dbReference type="Proteomes" id="UP000887458"/>
    </source>
</evidence>
<protein>
    <submittedName>
        <fullName evidence="1">Uncharacterized protein</fullName>
    </submittedName>
</protein>